<name>A0A414AT15_9FIRM</name>
<accession>A0A414AT15</accession>
<proteinExistence type="predicted"/>
<reference evidence="1 2" key="1">
    <citation type="submission" date="2018-08" db="EMBL/GenBank/DDBJ databases">
        <title>A genome reference for cultivated species of the human gut microbiota.</title>
        <authorList>
            <person name="Zou Y."/>
            <person name="Xue W."/>
            <person name="Luo G."/>
        </authorList>
    </citation>
    <scope>NUCLEOTIDE SEQUENCE [LARGE SCALE GENOMIC DNA]</scope>
    <source>
        <strain evidence="1 2">AM35-14</strain>
    </source>
</reference>
<dbReference type="EMBL" id="QSHZ01000020">
    <property type="protein sequence ID" value="RHC54678.1"/>
    <property type="molecule type" value="Genomic_DNA"/>
</dbReference>
<evidence type="ECO:0000313" key="2">
    <source>
        <dbReference type="Proteomes" id="UP000283975"/>
    </source>
</evidence>
<comment type="caution">
    <text evidence="1">The sequence shown here is derived from an EMBL/GenBank/DDBJ whole genome shotgun (WGS) entry which is preliminary data.</text>
</comment>
<gene>
    <name evidence="1" type="ORF">DW839_18440</name>
</gene>
<organism evidence="1 2">
    <name type="scientific">Enterocloster bolteae</name>
    <dbReference type="NCBI Taxonomy" id="208479"/>
    <lineage>
        <taxon>Bacteria</taxon>
        <taxon>Bacillati</taxon>
        <taxon>Bacillota</taxon>
        <taxon>Clostridia</taxon>
        <taxon>Lachnospirales</taxon>
        <taxon>Lachnospiraceae</taxon>
        <taxon>Enterocloster</taxon>
    </lineage>
</organism>
<dbReference type="Proteomes" id="UP000283975">
    <property type="component" value="Unassembled WGS sequence"/>
</dbReference>
<dbReference type="RefSeq" id="WP_002572336.1">
    <property type="nucleotide sequence ID" value="NZ_CBCSIM010000025.1"/>
</dbReference>
<dbReference type="AlphaFoldDB" id="A0A414AT15"/>
<evidence type="ECO:0000313" key="1">
    <source>
        <dbReference type="EMBL" id="RHC54678.1"/>
    </source>
</evidence>
<sequence length="86" mass="10128">MRPILKSYRLTHDNKELYAYVEKLKAQGWQYNISEGGCISPDRSTIFVDFRDPYYGQLMCRSGAKQNEYENIVNMFMESGDFVEIK</sequence>
<protein>
    <submittedName>
        <fullName evidence="1">Uncharacterized protein</fullName>
    </submittedName>
</protein>